<dbReference type="Pfam" id="PF11807">
    <property type="entry name" value="UstYa"/>
    <property type="match status" value="1"/>
</dbReference>
<reference evidence="3 4" key="1">
    <citation type="submission" date="2024-01" db="EMBL/GenBank/DDBJ databases">
        <title>Complete genome of Cladobotryum mycophilum ATHUM6906.</title>
        <authorList>
            <person name="Christinaki A.C."/>
            <person name="Myridakis A.I."/>
            <person name="Kouvelis V.N."/>
        </authorList>
    </citation>
    <scope>NUCLEOTIDE SEQUENCE [LARGE SCALE GENOMIC DNA]</scope>
    <source>
        <strain evidence="3 4">ATHUM6906</strain>
    </source>
</reference>
<organism evidence="3 4">
    <name type="scientific">Cladobotryum mycophilum</name>
    <dbReference type="NCBI Taxonomy" id="491253"/>
    <lineage>
        <taxon>Eukaryota</taxon>
        <taxon>Fungi</taxon>
        <taxon>Dikarya</taxon>
        <taxon>Ascomycota</taxon>
        <taxon>Pezizomycotina</taxon>
        <taxon>Sordariomycetes</taxon>
        <taxon>Hypocreomycetidae</taxon>
        <taxon>Hypocreales</taxon>
        <taxon>Hypocreaceae</taxon>
        <taxon>Cladobotryum</taxon>
    </lineage>
</organism>
<evidence type="ECO:0000313" key="4">
    <source>
        <dbReference type="Proteomes" id="UP001338125"/>
    </source>
</evidence>
<comment type="caution">
    <text evidence="3">The sequence shown here is derived from an EMBL/GenBank/DDBJ whole genome shotgun (WGS) entry which is preliminary data.</text>
</comment>
<comment type="similarity">
    <text evidence="1">Belongs to the ustYa family.</text>
</comment>
<evidence type="ECO:0000256" key="1">
    <source>
        <dbReference type="ARBA" id="ARBA00035112"/>
    </source>
</evidence>
<accession>A0ABR0SCQ1</accession>
<dbReference type="PANTHER" id="PTHR33365">
    <property type="entry name" value="YALI0B05434P"/>
    <property type="match status" value="1"/>
</dbReference>
<evidence type="ECO:0000313" key="3">
    <source>
        <dbReference type="EMBL" id="KAK5989626.1"/>
    </source>
</evidence>
<keyword evidence="4" id="KW-1185">Reference proteome</keyword>
<keyword evidence="2" id="KW-0472">Membrane</keyword>
<protein>
    <recommendedName>
        <fullName evidence="5">Tat pathway signal sequence</fullName>
    </recommendedName>
</protein>
<sequence>MASASDVSDAEMGEALLNKHASSFRSSESDSSSPLCPTCSYRQTQESRSIKRRSFWLTYLNIVLFSTSILLLVSARRSLHQPVISEREALKATSAYSPVFDAVDLSTKFTKVDGRLHTSSNASVFRGDPSPETDAAWDDIAAEAYEVTLVDAKTLEKAGYNPAHYFKTPASWGYGDDKFPVQIDVFHQIHCLNAIRKQMYYQHYYADQFPNGPDEMHWMHQRHCLHMVLQSITCNANVEIVPHRWVENDNVPFAQFSIERKCRNFDALRSWNQQNAMKGVRKVWPHSKDGMPKDAFVWPGFGEA</sequence>
<dbReference type="InterPro" id="IPR021765">
    <property type="entry name" value="UstYa-like"/>
</dbReference>
<keyword evidence="2" id="KW-0812">Transmembrane</keyword>
<feature type="transmembrane region" description="Helical" evidence="2">
    <location>
        <begin position="55"/>
        <end position="75"/>
    </location>
</feature>
<dbReference type="Proteomes" id="UP001338125">
    <property type="component" value="Unassembled WGS sequence"/>
</dbReference>
<name>A0ABR0SCQ1_9HYPO</name>
<dbReference type="EMBL" id="JAVFKD010000014">
    <property type="protein sequence ID" value="KAK5989626.1"/>
    <property type="molecule type" value="Genomic_DNA"/>
</dbReference>
<proteinExistence type="inferred from homology"/>
<keyword evidence="2" id="KW-1133">Transmembrane helix</keyword>
<evidence type="ECO:0008006" key="5">
    <source>
        <dbReference type="Google" id="ProtNLM"/>
    </source>
</evidence>
<evidence type="ECO:0000256" key="2">
    <source>
        <dbReference type="SAM" id="Phobius"/>
    </source>
</evidence>
<dbReference type="PANTHER" id="PTHR33365:SF14">
    <property type="entry name" value="TAT PATHWAY SIGNAL SEQUENCE"/>
    <property type="match status" value="1"/>
</dbReference>
<gene>
    <name evidence="3" type="ORF">PT974_07880</name>
</gene>